<accession>A0A451AVX1</accession>
<dbReference type="PANTHER" id="PTHR36512">
    <property type="entry name" value="D-AMINOPEPTIDASE"/>
    <property type="match status" value="1"/>
</dbReference>
<name>A0A451AVX1_9GAMM</name>
<sequence length="247" mass="25674">MRGAAPGTRETDLLDPVNMVERIHALVLAGGSAYGLESASGVMACLEEENIGFQVGPGLVVPIVPAAVIFDLSVGNPRIRPTKAWGYKACKSANDSPVKSGNIGAGLGATVGKILGQERAMKGGLGSFVMDLPGGIQVGAIVVVNAFGDVVDPETGEINARLSKIQLRKVAQMSHNGLARAIRPAHTLFDGDTVFAVSIPRKDLHGDPGKNLMTIAVAAEKVLEKAILLAVERAETTAGIPASHDWK</sequence>
<dbReference type="Gene3D" id="3.60.70.12">
    <property type="entry name" value="L-amino peptidase D-ALA esterase/amidase"/>
    <property type="match status" value="1"/>
</dbReference>
<dbReference type="GO" id="GO:0004177">
    <property type="term" value="F:aminopeptidase activity"/>
    <property type="evidence" value="ECO:0007669"/>
    <property type="project" value="UniProtKB-KW"/>
</dbReference>
<evidence type="ECO:0000313" key="3">
    <source>
        <dbReference type="EMBL" id="VFK61123.1"/>
    </source>
</evidence>
<dbReference type="AlphaFoldDB" id="A0A451AVX1"/>
<dbReference type="EMBL" id="CAADFV010000246">
    <property type="protein sequence ID" value="VFK70206.1"/>
    <property type="molecule type" value="Genomic_DNA"/>
</dbReference>
<evidence type="ECO:0000313" key="4">
    <source>
        <dbReference type="EMBL" id="VFK70206.1"/>
    </source>
</evidence>
<comment type="similarity">
    <text evidence="1">Belongs to the peptidase S58 family.</text>
</comment>
<keyword evidence="4" id="KW-0031">Aminopeptidase</keyword>
<dbReference type="CDD" id="cd02252">
    <property type="entry name" value="nylC_like"/>
    <property type="match status" value="1"/>
</dbReference>
<evidence type="ECO:0000256" key="1">
    <source>
        <dbReference type="ARBA" id="ARBA00007068"/>
    </source>
</evidence>
<dbReference type="EMBL" id="CAADFY010000244">
    <property type="protein sequence ID" value="VFK61123.1"/>
    <property type="molecule type" value="Genomic_DNA"/>
</dbReference>
<protein>
    <submittedName>
        <fullName evidence="4">L-aminopeptidase/D-esterase</fullName>
    </submittedName>
</protein>
<dbReference type="InterPro" id="IPR016117">
    <property type="entry name" value="ArgJ-like_dom_sf"/>
</dbReference>
<evidence type="ECO:0000313" key="2">
    <source>
        <dbReference type="EMBL" id="VFK58274.1"/>
    </source>
</evidence>
<organism evidence="4">
    <name type="scientific">Candidatus Kentrum sp. TUN</name>
    <dbReference type="NCBI Taxonomy" id="2126343"/>
    <lineage>
        <taxon>Bacteria</taxon>
        <taxon>Pseudomonadati</taxon>
        <taxon>Pseudomonadota</taxon>
        <taxon>Gammaproteobacteria</taxon>
        <taxon>Candidatus Kentrum</taxon>
    </lineage>
</organism>
<dbReference type="PANTHER" id="PTHR36512:SF3">
    <property type="entry name" value="BLR5678 PROTEIN"/>
    <property type="match status" value="1"/>
</dbReference>
<keyword evidence="4" id="KW-0645">Protease</keyword>
<proteinExistence type="inferred from homology"/>
<dbReference type="Pfam" id="PF03576">
    <property type="entry name" value="Peptidase_S58"/>
    <property type="match status" value="2"/>
</dbReference>
<gene>
    <name evidence="2" type="ORF">BECKTUN1418D_GA0071000_10792</name>
    <name evidence="4" type="ORF">BECKTUN1418E_GA0071001_12461</name>
    <name evidence="3" type="ORF">BECKTUN1418F_GA0071002_12441</name>
</gene>
<keyword evidence="4" id="KW-0378">Hydrolase</keyword>
<dbReference type="SUPFAM" id="SSF56266">
    <property type="entry name" value="DmpA/ArgJ-like"/>
    <property type="match status" value="1"/>
</dbReference>
<dbReference type="EMBL" id="CAADFX010000079">
    <property type="protein sequence ID" value="VFK58274.1"/>
    <property type="molecule type" value="Genomic_DNA"/>
</dbReference>
<dbReference type="InterPro" id="IPR005321">
    <property type="entry name" value="Peptidase_S58_DmpA"/>
</dbReference>
<reference evidence="4" key="1">
    <citation type="submission" date="2019-02" db="EMBL/GenBank/DDBJ databases">
        <authorList>
            <person name="Gruber-Vodicka R. H."/>
            <person name="Seah K. B. B."/>
        </authorList>
    </citation>
    <scope>NUCLEOTIDE SEQUENCE</scope>
    <source>
        <strain evidence="2">BECK_BY1</strain>
        <strain evidence="4">BECK_BY2</strain>
        <strain evidence="3">BECK_BY3</strain>
    </source>
</reference>